<dbReference type="EMBL" id="CAJPEV010001171">
    <property type="protein sequence ID" value="CAG0891156.1"/>
    <property type="molecule type" value="Genomic_DNA"/>
</dbReference>
<gene>
    <name evidence="1" type="ORF">DSTB1V02_LOCUS6416</name>
</gene>
<dbReference type="EMBL" id="LR900688">
    <property type="protein sequence ID" value="CAD7246568.1"/>
    <property type="molecule type" value="Genomic_DNA"/>
</dbReference>
<organism evidence="1">
    <name type="scientific">Darwinula stevensoni</name>
    <dbReference type="NCBI Taxonomy" id="69355"/>
    <lineage>
        <taxon>Eukaryota</taxon>
        <taxon>Metazoa</taxon>
        <taxon>Ecdysozoa</taxon>
        <taxon>Arthropoda</taxon>
        <taxon>Crustacea</taxon>
        <taxon>Oligostraca</taxon>
        <taxon>Ostracoda</taxon>
        <taxon>Podocopa</taxon>
        <taxon>Podocopida</taxon>
        <taxon>Darwinulocopina</taxon>
        <taxon>Darwinuloidea</taxon>
        <taxon>Darwinulidae</taxon>
        <taxon>Darwinula</taxon>
    </lineage>
</organism>
<dbReference type="AlphaFoldDB" id="A0A7R8XBE1"/>
<accession>A0A7R8XBE1</accession>
<evidence type="ECO:0000313" key="2">
    <source>
        <dbReference type="Proteomes" id="UP000677054"/>
    </source>
</evidence>
<sequence>MVASGENKIVLVTEEEFTCERFPGFAKENDWIEEGDEEDVKKILGSWLTGIFGYPASGKSRKVDRLIKRVVELRGGVILFLCGSEIFNELIRRRWESQATVEIVPFHEVVMGIESLHDIVESIIVSLRGYLMRIQKEDLVGPVVAVVEDCSLGKWKFADIDTVVKTLKANNLKLIISFKSHSVHAHGISVEGVINSLEKNEDSTAIVIRSHPTDYHILRRIIQRENSWFSEVKNFCKSSEAVVGPPVLYLNYTCSGTHCGCICFGKERCGNSSLVQKSLVQSILAKMTEEDKPQVLVMDDSLVRELRESVRDIRQNIQISHYKDFGGFEASVVISINGNLRDTHDVISRCRTRLIIIDNLLANESIWKALTEAELIQTMDVSFPMDIQDNSDTHMKLKQFLDFVSWNEGGKRIGKEMLRRGLMDEDTGAFLNLPPKLWKALNEYEPFPASFPFTDWGFCSERSFSELKGLKNWIKTTTTTQQRLTNVALMDAHQDVLDSLESD</sequence>
<keyword evidence="2" id="KW-1185">Reference proteome</keyword>
<reference evidence="1" key="1">
    <citation type="submission" date="2020-11" db="EMBL/GenBank/DDBJ databases">
        <authorList>
            <person name="Tran Van P."/>
        </authorList>
    </citation>
    <scope>NUCLEOTIDE SEQUENCE</scope>
</reference>
<name>A0A7R8XBE1_9CRUS</name>
<dbReference type="Proteomes" id="UP000677054">
    <property type="component" value="Unassembled WGS sequence"/>
</dbReference>
<protein>
    <submittedName>
        <fullName evidence="1">Uncharacterized protein</fullName>
    </submittedName>
</protein>
<proteinExistence type="predicted"/>
<evidence type="ECO:0000313" key="1">
    <source>
        <dbReference type="EMBL" id="CAD7246568.1"/>
    </source>
</evidence>